<evidence type="ECO:0000313" key="4">
    <source>
        <dbReference type="EMBL" id="GLR20043.1"/>
    </source>
</evidence>
<dbReference type="Pfam" id="PF00293">
    <property type="entry name" value="NUDIX"/>
    <property type="match status" value="1"/>
</dbReference>
<dbReference type="InterPro" id="IPR000086">
    <property type="entry name" value="NUDIX_hydrolase_dom"/>
</dbReference>
<keyword evidence="5" id="KW-1185">Reference proteome</keyword>
<organism evidence="4 5">
    <name type="scientific">Portibacter lacus</name>
    <dbReference type="NCBI Taxonomy" id="1099794"/>
    <lineage>
        <taxon>Bacteria</taxon>
        <taxon>Pseudomonadati</taxon>
        <taxon>Bacteroidota</taxon>
        <taxon>Saprospiria</taxon>
        <taxon>Saprospirales</taxon>
        <taxon>Haliscomenobacteraceae</taxon>
        <taxon>Portibacter</taxon>
    </lineage>
</organism>
<gene>
    <name evidence="4" type="ORF">GCM10007940_46590</name>
</gene>
<reference evidence="4" key="2">
    <citation type="submission" date="2023-01" db="EMBL/GenBank/DDBJ databases">
        <title>Draft genome sequence of Portibacter lacus strain NBRC 108769.</title>
        <authorList>
            <person name="Sun Q."/>
            <person name="Mori K."/>
        </authorList>
    </citation>
    <scope>NUCLEOTIDE SEQUENCE</scope>
    <source>
        <strain evidence="4">NBRC 108769</strain>
    </source>
</reference>
<accession>A0AA37SYJ3</accession>
<dbReference type="InterPro" id="IPR020084">
    <property type="entry name" value="NUDIX_hydrolase_CS"/>
</dbReference>
<comment type="similarity">
    <text evidence="2">Belongs to the Nudix hydrolase family.</text>
</comment>
<evidence type="ECO:0000256" key="2">
    <source>
        <dbReference type="RuleBase" id="RU003476"/>
    </source>
</evidence>
<dbReference type="Proteomes" id="UP001156666">
    <property type="component" value="Unassembled WGS sequence"/>
</dbReference>
<dbReference type="SUPFAM" id="SSF55811">
    <property type="entry name" value="Nudix"/>
    <property type="match status" value="1"/>
</dbReference>
<dbReference type="PROSITE" id="PS51462">
    <property type="entry name" value="NUDIX"/>
    <property type="match status" value="1"/>
</dbReference>
<dbReference type="GO" id="GO:0016787">
    <property type="term" value="F:hydrolase activity"/>
    <property type="evidence" value="ECO:0007669"/>
    <property type="project" value="UniProtKB-KW"/>
</dbReference>
<dbReference type="RefSeq" id="WP_235293565.1">
    <property type="nucleotide sequence ID" value="NZ_BSOH01000037.1"/>
</dbReference>
<reference evidence="4" key="1">
    <citation type="journal article" date="2014" name="Int. J. Syst. Evol. Microbiol.">
        <title>Complete genome sequence of Corynebacterium casei LMG S-19264T (=DSM 44701T), isolated from a smear-ripened cheese.</title>
        <authorList>
            <consortium name="US DOE Joint Genome Institute (JGI-PGF)"/>
            <person name="Walter F."/>
            <person name="Albersmeier A."/>
            <person name="Kalinowski J."/>
            <person name="Ruckert C."/>
        </authorList>
    </citation>
    <scope>NUCLEOTIDE SEQUENCE</scope>
    <source>
        <strain evidence="4">NBRC 108769</strain>
    </source>
</reference>
<dbReference type="PRINTS" id="PR00502">
    <property type="entry name" value="NUDIXFAMILY"/>
</dbReference>
<dbReference type="EMBL" id="BSOH01000037">
    <property type="protein sequence ID" value="GLR20043.1"/>
    <property type="molecule type" value="Genomic_DNA"/>
</dbReference>
<proteinExistence type="inferred from homology"/>
<evidence type="ECO:0000259" key="3">
    <source>
        <dbReference type="PROSITE" id="PS51462"/>
    </source>
</evidence>
<dbReference type="InterPro" id="IPR015797">
    <property type="entry name" value="NUDIX_hydrolase-like_dom_sf"/>
</dbReference>
<comment type="caution">
    <text evidence="4">The sequence shown here is derived from an EMBL/GenBank/DDBJ whole genome shotgun (WGS) entry which is preliminary data.</text>
</comment>
<dbReference type="PANTHER" id="PTHR43736">
    <property type="entry name" value="ADP-RIBOSE PYROPHOSPHATASE"/>
    <property type="match status" value="1"/>
</dbReference>
<dbReference type="AlphaFoldDB" id="A0AA37SYJ3"/>
<evidence type="ECO:0000313" key="5">
    <source>
        <dbReference type="Proteomes" id="UP001156666"/>
    </source>
</evidence>
<dbReference type="InterPro" id="IPR020476">
    <property type="entry name" value="Nudix_hydrolase"/>
</dbReference>
<dbReference type="CDD" id="cd03673">
    <property type="entry name" value="NUDIX_Ap6A_hydrolase"/>
    <property type="match status" value="1"/>
</dbReference>
<name>A0AA37SYJ3_9BACT</name>
<evidence type="ECO:0000256" key="1">
    <source>
        <dbReference type="ARBA" id="ARBA00022801"/>
    </source>
</evidence>
<protein>
    <recommendedName>
        <fullName evidence="3">Nudix hydrolase domain-containing protein</fullName>
    </recommendedName>
</protein>
<dbReference type="Gene3D" id="3.90.79.10">
    <property type="entry name" value="Nucleoside Triphosphate Pyrophosphohydrolase"/>
    <property type="match status" value="1"/>
</dbReference>
<dbReference type="PROSITE" id="PS00893">
    <property type="entry name" value="NUDIX_BOX"/>
    <property type="match status" value="1"/>
</dbReference>
<sequence length="209" mass="24544">MYKIYINETPLILISNEELINEVYPRENVLQIAYAGKKKTILNYIDNLEKDSKYEAIILHHANLELLFNDFISLFRVVKAGGGLVTNEKDEILFIFRRGFWDLPKGKLDPGEDYKTAAVREVKEECGLNNLERKKKLLTTYHVFKNKNKNRVLKKTKWFHMLTTDSQLVPQTEEDIEEARWRDLGEFLASGDVCYNNINDVLFTYFKKV</sequence>
<keyword evidence="1 2" id="KW-0378">Hydrolase</keyword>
<dbReference type="PANTHER" id="PTHR43736:SF1">
    <property type="entry name" value="DIHYDRONEOPTERIN TRIPHOSPHATE DIPHOSPHATASE"/>
    <property type="match status" value="1"/>
</dbReference>
<feature type="domain" description="Nudix hydrolase" evidence="3">
    <location>
        <begin position="58"/>
        <end position="206"/>
    </location>
</feature>